<dbReference type="PANTHER" id="PTHR47843">
    <property type="entry name" value="BTB DOMAIN-CONTAINING PROTEIN-RELATED"/>
    <property type="match status" value="1"/>
</dbReference>
<dbReference type="SUPFAM" id="SSF54695">
    <property type="entry name" value="POZ domain"/>
    <property type="match status" value="1"/>
</dbReference>
<dbReference type="OrthoDB" id="1022638at2759"/>
<dbReference type="AlphaFoldDB" id="A0A7C8I7B4"/>
<dbReference type="PROSITE" id="PS50097">
    <property type="entry name" value="BTB"/>
    <property type="match status" value="1"/>
</dbReference>
<accession>A0A7C8I7B4</accession>
<evidence type="ECO:0000313" key="2">
    <source>
        <dbReference type="EMBL" id="KAF2869093.1"/>
    </source>
</evidence>
<dbReference type="Proteomes" id="UP000481861">
    <property type="component" value="Unassembled WGS sequence"/>
</dbReference>
<comment type="caution">
    <text evidence="2">The sequence shown here is derived from an EMBL/GenBank/DDBJ whole genome shotgun (WGS) entry which is preliminary data.</text>
</comment>
<gene>
    <name evidence="2" type="ORF">BDV95DRAFT_499273</name>
</gene>
<feature type="domain" description="BTB" evidence="1">
    <location>
        <begin position="5"/>
        <end position="79"/>
    </location>
</feature>
<feature type="non-terminal residue" evidence="2">
    <location>
        <position position="1"/>
    </location>
</feature>
<dbReference type="SMART" id="SM00225">
    <property type="entry name" value="BTB"/>
    <property type="match status" value="1"/>
</dbReference>
<sequence length="193" mass="22279">FDPSAMITVRVGEETEETESKDFLVHESILSSRSEFFRRAMNGKWPEADTRVVELSEDDPDLFGIYLNHVYTEKLPVGETDSDQLVKLDYGVFYKETQKEYDLLFRLYIFGEKVQDTLFKNDVITSVHTISSLRHMNGSWSIPTTAAVALVYDGTPEASPARRLIVDLRSDITFQHMQRSKHGSRFEELPKEY</sequence>
<organism evidence="2 3">
    <name type="scientific">Massariosphaeria phaeospora</name>
    <dbReference type="NCBI Taxonomy" id="100035"/>
    <lineage>
        <taxon>Eukaryota</taxon>
        <taxon>Fungi</taxon>
        <taxon>Dikarya</taxon>
        <taxon>Ascomycota</taxon>
        <taxon>Pezizomycotina</taxon>
        <taxon>Dothideomycetes</taxon>
        <taxon>Pleosporomycetidae</taxon>
        <taxon>Pleosporales</taxon>
        <taxon>Pleosporales incertae sedis</taxon>
        <taxon>Massariosphaeria</taxon>
    </lineage>
</organism>
<keyword evidence="3" id="KW-1185">Reference proteome</keyword>
<evidence type="ECO:0000259" key="1">
    <source>
        <dbReference type="PROSITE" id="PS50097"/>
    </source>
</evidence>
<dbReference type="CDD" id="cd18186">
    <property type="entry name" value="BTB_POZ_ZBTB_KLHL-like"/>
    <property type="match status" value="1"/>
</dbReference>
<dbReference type="Gene3D" id="3.30.710.10">
    <property type="entry name" value="Potassium Channel Kv1.1, Chain A"/>
    <property type="match status" value="1"/>
</dbReference>
<dbReference type="EMBL" id="JAADJZ010000017">
    <property type="protein sequence ID" value="KAF2869093.1"/>
    <property type="molecule type" value="Genomic_DNA"/>
</dbReference>
<dbReference type="PANTHER" id="PTHR47843:SF2">
    <property type="entry name" value="BTB DOMAIN-CONTAINING PROTEIN"/>
    <property type="match status" value="1"/>
</dbReference>
<proteinExistence type="predicted"/>
<name>A0A7C8I7B4_9PLEO</name>
<evidence type="ECO:0000313" key="3">
    <source>
        <dbReference type="Proteomes" id="UP000481861"/>
    </source>
</evidence>
<dbReference type="InterPro" id="IPR011333">
    <property type="entry name" value="SKP1/BTB/POZ_sf"/>
</dbReference>
<dbReference type="InterPro" id="IPR000210">
    <property type="entry name" value="BTB/POZ_dom"/>
</dbReference>
<dbReference type="Pfam" id="PF00651">
    <property type="entry name" value="BTB"/>
    <property type="match status" value="1"/>
</dbReference>
<reference evidence="2 3" key="1">
    <citation type="submission" date="2020-01" db="EMBL/GenBank/DDBJ databases">
        <authorList>
            <consortium name="DOE Joint Genome Institute"/>
            <person name="Haridas S."/>
            <person name="Albert R."/>
            <person name="Binder M."/>
            <person name="Bloem J."/>
            <person name="Labutti K."/>
            <person name="Salamov A."/>
            <person name="Andreopoulos B."/>
            <person name="Baker S.E."/>
            <person name="Barry K."/>
            <person name="Bills G."/>
            <person name="Bluhm B.H."/>
            <person name="Cannon C."/>
            <person name="Castanera R."/>
            <person name="Culley D.E."/>
            <person name="Daum C."/>
            <person name="Ezra D."/>
            <person name="Gonzalez J.B."/>
            <person name="Henrissat B."/>
            <person name="Kuo A."/>
            <person name="Liang C."/>
            <person name="Lipzen A."/>
            <person name="Lutzoni F."/>
            <person name="Magnuson J."/>
            <person name="Mondo S."/>
            <person name="Nolan M."/>
            <person name="Ohm R."/>
            <person name="Pangilinan J."/>
            <person name="Park H.-J.H."/>
            <person name="Ramirez L."/>
            <person name="Alfaro M."/>
            <person name="Sun H."/>
            <person name="Tritt A."/>
            <person name="Yoshinaga Y."/>
            <person name="Zwiers L.-H.L."/>
            <person name="Turgeon B.G."/>
            <person name="Goodwin S.B."/>
            <person name="Spatafora J.W."/>
            <person name="Crous P.W."/>
            <person name="Grigoriev I.V."/>
        </authorList>
    </citation>
    <scope>NUCLEOTIDE SEQUENCE [LARGE SCALE GENOMIC DNA]</scope>
    <source>
        <strain evidence="2 3">CBS 611.86</strain>
    </source>
</reference>
<protein>
    <recommendedName>
        <fullName evidence="1">BTB domain-containing protein</fullName>
    </recommendedName>
</protein>